<protein>
    <submittedName>
        <fullName evidence="1">Uncharacterized protein</fullName>
    </submittedName>
</protein>
<keyword evidence="2" id="KW-1185">Reference proteome</keyword>
<dbReference type="Proteomes" id="UP000821865">
    <property type="component" value="Chromosome 3"/>
</dbReference>
<evidence type="ECO:0000313" key="2">
    <source>
        <dbReference type="Proteomes" id="UP000821865"/>
    </source>
</evidence>
<gene>
    <name evidence="1" type="ORF">HPB49_014428</name>
</gene>
<sequence>MCTVGHSAVSKNMYPPEGVCQYLFYVDVVIVDSKIVASLEQSSWNQFQMKAMVYKRVKSGIALDYRYTTSKLISDAEEDLNRLALNKIGSYGLLNIITKPSDLQRAVRAMKPVVAALKKIQGSDPVTRTVIAIGSYDYSGSGFMTQYKKIFEFVVK</sequence>
<dbReference type="EMBL" id="CM023472">
    <property type="protein sequence ID" value="KAH7959865.1"/>
    <property type="molecule type" value="Genomic_DNA"/>
</dbReference>
<accession>A0ACB8D5R8</accession>
<comment type="caution">
    <text evidence="1">The sequence shown here is derived from an EMBL/GenBank/DDBJ whole genome shotgun (WGS) entry which is preliminary data.</text>
</comment>
<reference evidence="1" key="1">
    <citation type="submission" date="2020-05" db="EMBL/GenBank/DDBJ databases">
        <title>Large-scale comparative analyses of tick genomes elucidate their genetic diversity and vector capacities.</title>
        <authorList>
            <person name="Jia N."/>
            <person name="Wang J."/>
            <person name="Shi W."/>
            <person name="Du L."/>
            <person name="Sun Y."/>
            <person name="Zhan W."/>
            <person name="Jiang J."/>
            <person name="Wang Q."/>
            <person name="Zhang B."/>
            <person name="Ji P."/>
            <person name="Sakyi L.B."/>
            <person name="Cui X."/>
            <person name="Yuan T."/>
            <person name="Jiang B."/>
            <person name="Yang W."/>
            <person name="Lam T.T.-Y."/>
            <person name="Chang Q."/>
            <person name="Ding S."/>
            <person name="Wang X."/>
            <person name="Zhu J."/>
            <person name="Ruan X."/>
            <person name="Zhao L."/>
            <person name="Wei J."/>
            <person name="Que T."/>
            <person name="Du C."/>
            <person name="Cheng J."/>
            <person name="Dai P."/>
            <person name="Han X."/>
            <person name="Huang E."/>
            <person name="Gao Y."/>
            <person name="Liu J."/>
            <person name="Shao H."/>
            <person name="Ye R."/>
            <person name="Li L."/>
            <person name="Wei W."/>
            <person name="Wang X."/>
            <person name="Wang C."/>
            <person name="Yang T."/>
            <person name="Huo Q."/>
            <person name="Li W."/>
            <person name="Guo W."/>
            <person name="Chen H."/>
            <person name="Zhou L."/>
            <person name="Ni X."/>
            <person name="Tian J."/>
            <person name="Zhou Y."/>
            <person name="Sheng Y."/>
            <person name="Liu T."/>
            <person name="Pan Y."/>
            <person name="Xia L."/>
            <person name="Li J."/>
            <person name="Zhao F."/>
            <person name="Cao W."/>
        </authorList>
    </citation>
    <scope>NUCLEOTIDE SEQUENCE</scope>
    <source>
        <strain evidence="1">Dsil-2018</strain>
    </source>
</reference>
<proteinExistence type="predicted"/>
<evidence type="ECO:0000313" key="1">
    <source>
        <dbReference type="EMBL" id="KAH7959865.1"/>
    </source>
</evidence>
<organism evidence="1 2">
    <name type="scientific">Dermacentor silvarum</name>
    <name type="common">Tick</name>
    <dbReference type="NCBI Taxonomy" id="543639"/>
    <lineage>
        <taxon>Eukaryota</taxon>
        <taxon>Metazoa</taxon>
        <taxon>Ecdysozoa</taxon>
        <taxon>Arthropoda</taxon>
        <taxon>Chelicerata</taxon>
        <taxon>Arachnida</taxon>
        <taxon>Acari</taxon>
        <taxon>Parasitiformes</taxon>
        <taxon>Ixodida</taxon>
        <taxon>Ixodoidea</taxon>
        <taxon>Ixodidae</taxon>
        <taxon>Rhipicephalinae</taxon>
        <taxon>Dermacentor</taxon>
    </lineage>
</organism>
<name>A0ACB8D5R8_DERSI</name>